<dbReference type="KEGG" id="cal:CAALFM_C400050WA"/>
<gene>
    <name evidence="3" type="ordered locus">CAALFM_C400050WA</name>
    <name evidence="2" type="ordered locus">orf19.8003</name>
</gene>
<dbReference type="OrthoDB" id="3981028at2759"/>
<protein>
    <submittedName>
        <fullName evidence="3">Uncharacterized protein</fullName>
    </submittedName>
</protein>
<evidence type="ECO:0000256" key="1">
    <source>
        <dbReference type="SAM" id="Coils"/>
    </source>
</evidence>
<evidence type="ECO:0000313" key="3">
    <source>
        <dbReference type="EMBL" id="AOW28798.1"/>
    </source>
</evidence>
<dbReference type="EMBL" id="CP017626">
    <property type="protein sequence ID" value="AOW28798.1"/>
    <property type="molecule type" value="Genomic_DNA"/>
</dbReference>
<dbReference type="CGD" id="CAL0000177643">
    <property type="gene designation" value="orf19.8003"/>
</dbReference>
<keyword evidence="4" id="KW-1185">Reference proteome</keyword>
<evidence type="ECO:0000313" key="4">
    <source>
        <dbReference type="Proteomes" id="UP000000559"/>
    </source>
</evidence>
<sequence>MDHNYKLALKQFINKNFEASFKLTSELFHICFNEYANHTISQTLVTKIINLYLVEVGVCLKDGLLNQVQTNAAINSITSNEVLNQIRSVFGNDIPCEILYNYHLAHITNPKVLIGDGYFDQLHKDYLGANNDKYKPKFMQLVVFEILPTFGKYQEAERLITDPKDLEKLRKIQHSHEEQKAQQRLAKQNQEKERAAALEQAKQQTLKYKSIKEIQNSYEEEHHEVQISQLSYIYNLVKTYLRENYLAVLVVLVLGISANRYRTHLKEKIVETIKMAFKFSYI</sequence>
<reference evidence="3 4" key="2">
    <citation type="journal article" date="2007" name="Genome Biol.">
        <title>Assembly of the Candida albicans genome into sixteen supercontigs aligned on the eight chromosomes.</title>
        <authorList>
            <person name="van het Hoog M."/>
            <person name="Rast T.J."/>
            <person name="Martchenko M."/>
            <person name="Grindle S."/>
            <person name="Dignard D."/>
            <person name="Hogues H."/>
            <person name="Cuomo C."/>
            <person name="Berriman M."/>
            <person name="Scherer S."/>
            <person name="Magee B.B."/>
            <person name="Whiteway M."/>
            <person name="Chibana H."/>
            <person name="Nantel A."/>
            <person name="Magee P.T."/>
        </authorList>
    </citation>
    <scope>GENOME REANNOTATION</scope>
    <source>
        <strain evidence="4">SC5314 / ATCC MYA-2876</strain>
    </source>
</reference>
<dbReference type="RefSeq" id="XP_710339.2">
    <property type="nucleotide sequence ID" value="XM_705247.2"/>
</dbReference>
<accession>A0A1D8PL18</accession>
<dbReference type="VEuPathDB" id="FungiDB:C4_00050W_A"/>
<proteinExistence type="predicted"/>
<reference evidence="3 4" key="1">
    <citation type="journal article" date="2004" name="Proc. Natl. Acad. Sci. U.S.A.">
        <title>The diploid genome sequence of Candida albicans.</title>
        <authorList>
            <person name="Jones T."/>
            <person name="Federspiel N.A."/>
            <person name="Chibana H."/>
            <person name="Dungan J."/>
            <person name="Kalman S."/>
            <person name="Magee B.B."/>
            <person name="Newport G."/>
            <person name="Thorstenson Y.R."/>
            <person name="Agabian N."/>
            <person name="Magee P.T."/>
            <person name="Davis R.W."/>
            <person name="Scherer S."/>
        </authorList>
    </citation>
    <scope>NUCLEOTIDE SEQUENCE [LARGE SCALE GENOMIC DNA]</scope>
    <source>
        <strain evidence="4">SC5314 / ATCC MYA-2876</strain>
    </source>
</reference>
<evidence type="ECO:0000313" key="2">
    <source>
        <dbReference type="CGD" id="CAL0000177643"/>
    </source>
</evidence>
<dbReference type="eggNOG" id="ENOG502SDEA">
    <property type="taxonomic scope" value="Eukaryota"/>
</dbReference>
<dbReference type="Proteomes" id="UP000000559">
    <property type="component" value="Chromosome 4"/>
</dbReference>
<dbReference type="InParanoid" id="A0A1D8PL18"/>
<dbReference type="AlphaFoldDB" id="A0A1D8PL18"/>
<name>A0A1D8PL18_CANAL</name>
<keyword evidence="1" id="KW-0175">Coiled coil</keyword>
<dbReference type="GeneID" id="3648060"/>
<feature type="coiled-coil region" evidence="1">
    <location>
        <begin position="178"/>
        <end position="207"/>
    </location>
</feature>
<reference evidence="3 4" key="3">
    <citation type="journal article" date="2013" name="Genome Biol.">
        <title>Assembly of a phased diploid Candida albicans genome facilitates allele-specific measurements and provides a simple model for repeat and indel structure.</title>
        <authorList>
            <person name="Muzzey D."/>
            <person name="Schwartz K."/>
            <person name="Weissman J.S."/>
            <person name="Sherlock G."/>
        </authorList>
    </citation>
    <scope>NUCLEOTIDE SEQUENCE [LARGE SCALE GENOMIC DNA]</scope>
    <source>
        <strain evidence="4">SC5314 / ATCC MYA-2876</strain>
    </source>
</reference>
<organism evidence="3 4">
    <name type="scientific">Candida albicans (strain SC5314 / ATCC MYA-2876)</name>
    <name type="common">Yeast</name>
    <dbReference type="NCBI Taxonomy" id="237561"/>
    <lineage>
        <taxon>Eukaryota</taxon>
        <taxon>Fungi</taxon>
        <taxon>Dikarya</taxon>
        <taxon>Ascomycota</taxon>
        <taxon>Saccharomycotina</taxon>
        <taxon>Pichiomycetes</taxon>
        <taxon>Debaryomycetaceae</taxon>
        <taxon>Candida/Lodderomyces clade</taxon>
        <taxon>Candida</taxon>
    </lineage>
</organism>